<comment type="caution">
    <text evidence="3">The sequence shown here is derived from an EMBL/GenBank/DDBJ whole genome shotgun (WGS) entry which is preliminary data.</text>
</comment>
<protein>
    <submittedName>
        <fullName evidence="3">Cupin domain-containing protein</fullName>
    </submittedName>
</protein>
<gene>
    <name evidence="3" type="ORF">J5Y03_08570</name>
</gene>
<feature type="domain" description="Cupin type-2" evidence="2">
    <location>
        <begin position="32"/>
        <end position="100"/>
    </location>
</feature>
<dbReference type="AlphaFoldDB" id="A0A940NME9"/>
<keyword evidence="4" id="KW-1185">Reference proteome</keyword>
<evidence type="ECO:0000256" key="1">
    <source>
        <dbReference type="ARBA" id="ARBA00022723"/>
    </source>
</evidence>
<dbReference type="Proteomes" id="UP000682134">
    <property type="component" value="Unassembled WGS sequence"/>
</dbReference>
<dbReference type="SUPFAM" id="SSF51182">
    <property type="entry name" value="RmlC-like cupins"/>
    <property type="match status" value="1"/>
</dbReference>
<dbReference type="PANTHER" id="PTHR35848:SF9">
    <property type="entry name" value="SLL1358 PROTEIN"/>
    <property type="match status" value="1"/>
</dbReference>
<dbReference type="GO" id="GO:0046872">
    <property type="term" value="F:metal ion binding"/>
    <property type="evidence" value="ECO:0007669"/>
    <property type="project" value="UniProtKB-KW"/>
</dbReference>
<dbReference type="InterPro" id="IPR011051">
    <property type="entry name" value="RmlC_Cupin_sf"/>
</dbReference>
<dbReference type="RefSeq" id="WP_209404604.1">
    <property type="nucleotide sequence ID" value="NZ_JAGIYQ010000005.1"/>
</dbReference>
<name>A0A940NME9_9BACI</name>
<dbReference type="Gene3D" id="2.60.120.10">
    <property type="entry name" value="Jelly Rolls"/>
    <property type="match status" value="1"/>
</dbReference>
<dbReference type="InterPro" id="IPR013096">
    <property type="entry name" value="Cupin_2"/>
</dbReference>
<evidence type="ECO:0000313" key="4">
    <source>
        <dbReference type="Proteomes" id="UP000682134"/>
    </source>
</evidence>
<keyword evidence="1" id="KW-0479">Metal-binding</keyword>
<dbReference type="InterPro" id="IPR051610">
    <property type="entry name" value="GPI/OXD"/>
</dbReference>
<dbReference type="EMBL" id="JAGIYQ010000005">
    <property type="protein sequence ID" value="MBP0725241.1"/>
    <property type="molecule type" value="Genomic_DNA"/>
</dbReference>
<dbReference type="InterPro" id="IPR014710">
    <property type="entry name" value="RmlC-like_jellyroll"/>
</dbReference>
<reference evidence="3" key="1">
    <citation type="submission" date="2021-04" db="EMBL/GenBank/DDBJ databases">
        <title>Genome seq and assembly of Bacillus sp.</title>
        <authorList>
            <person name="Chhetri G."/>
        </authorList>
    </citation>
    <scope>NUCLEOTIDE SEQUENCE</scope>
    <source>
        <strain evidence="3">RG28</strain>
    </source>
</reference>
<evidence type="ECO:0000313" key="3">
    <source>
        <dbReference type="EMBL" id="MBP0725241.1"/>
    </source>
</evidence>
<proteinExistence type="predicted"/>
<evidence type="ECO:0000259" key="2">
    <source>
        <dbReference type="Pfam" id="PF07883"/>
    </source>
</evidence>
<dbReference type="Pfam" id="PF07883">
    <property type="entry name" value="Cupin_2"/>
    <property type="match status" value="1"/>
</dbReference>
<sequence>MKISNKNAEHYIWGGSCDGWDLVKNEELSVILEKMPPNTKEVRHFHSKSQQFFFVLSGSGTIEINGEVILLNKFEGVEIPPFTLHQMKNESNEEIEFLVISQPNSRGDRVLSS</sequence>
<accession>A0A940NME9</accession>
<dbReference type="PANTHER" id="PTHR35848">
    <property type="entry name" value="OXALATE-BINDING PROTEIN"/>
    <property type="match status" value="1"/>
</dbReference>
<organism evidence="3 4">
    <name type="scientific">Gottfriedia endophytica</name>
    <dbReference type="NCBI Taxonomy" id="2820819"/>
    <lineage>
        <taxon>Bacteria</taxon>
        <taxon>Bacillati</taxon>
        <taxon>Bacillota</taxon>
        <taxon>Bacilli</taxon>
        <taxon>Bacillales</taxon>
        <taxon>Bacillaceae</taxon>
        <taxon>Gottfriedia</taxon>
    </lineage>
</organism>